<proteinExistence type="predicted"/>
<feature type="region of interest" description="Disordered" evidence="1">
    <location>
        <begin position="395"/>
        <end position="419"/>
    </location>
</feature>
<sequence>MSALTSALAAGEVAELMVEAPEGQSLTYDLGALARALKIDAGQITVETDGQGRALITIYPGRPLATIRAVTLKDLTMDADGRIVVGRYHNGRPAYRRLFDPQTGSAQRFLLFGTTGAGKSRALQLQLIAEKRNGIVTWLCDLKEGQSVPEARGQVDFYGTTPEEAILMLRAGVAVAEARMRRYSAMGRNAFTLGDDPLLHINLEEANRLLERGAPYRSEATYLAKELSRTGRSVGVGLGLAAQASHLEDLGGSDTLRAMLKEGEVTLLRWSSSMMSQLVGDGLLPRGEQLIPIGKSLAGRPPLRSQFDPVVEEDAAAPGTQGMGYLLSSSRPTTLMRHFRIGSIAPLPGLDPEILALYGDEPPTRLEAASHEAAGKAYAVRDDPEAMAELCEAVRNPKASARSGGGGEWSDDEDDDTPPPVQHAALLEDRITTVLAAAQEPMNADAILAAINADGGKAIRIGSVRNALGALADDGAVTRTGRGQYALAP</sequence>
<dbReference type="EMBL" id="WXEW01000018">
    <property type="protein sequence ID" value="NAS27472.1"/>
    <property type="molecule type" value="Genomic_DNA"/>
</dbReference>
<accession>A0A7C9NNU5</accession>
<dbReference type="Proteomes" id="UP000479526">
    <property type="component" value="Unassembled WGS sequence"/>
</dbReference>
<dbReference type="InterPro" id="IPR027417">
    <property type="entry name" value="P-loop_NTPase"/>
</dbReference>
<comment type="caution">
    <text evidence="2">The sequence shown here is derived from an EMBL/GenBank/DDBJ whole genome shotgun (WGS) entry which is preliminary data.</text>
</comment>
<organism evidence="2 3">
    <name type="scientific">Herbidospora solisilvae</name>
    <dbReference type="NCBI Taxonomy" id="2696284"/>
    <lineage>
        <taxon>Bacteria</taxon>
        <taxon>Bacillati</taxon>
        <taxon>Actinomycetota</taxon>
        <taxon>Actinomycetes</taxon>
        <taxon>Streptosporangiales</taxon>
        <taxon>Streptosporangiaceae</taxon>
        <taxon>Herbidospora</taxon>
    </lineage>
</organism>
<protein>
    <submittedName>
        <fullName evidence="2">Transfer protein</fullName>
    </submittedName>
</protein>
<dbReference type="SUPFAM" id="SSF52540">
    <property type="entry name" value="P-loop containing nucleoside triphosphate hydrolases"/>
    <property type="match status" value="1"/>
</dbReference>
<keyword evidence="3" id="KW-1185">Reference proteome</keyword>
<dbReference type="AlphaFoldDB" id="A0A7C9NNU5"/>
<evidence type="ECO:0000313" key="2">
    <source>
        <dbReference type="EMBL" id="NAS27472.1"/>
    </source>
</evidence>
<gene>
    <name evidence="2" type="ORF">GT755_38125</name>
</gene>
<evidence type="ECO:0000256" key="1">
    <source>
        <dbReference type="SAM" id="MobiDB-lite"/>
    </source>
</evidence>
<reference evidence="2 3" key="1">
    <citation type="submission" date="2020-01" db="EMBL/GenBank/DDBJ databases">
        <title>Herbidospora sp. NEAU-GS84 nov., a novel actinomycete isolated from soil.</title>
        <authorList>
            <person name="Han L."/>
        </authorList>
    </citation>
    <scope>NUCLEOTIDE SEQUENCE [LARGE SCALE GENOMIC DNA]</scope>
    <source>
        <strain evidence="2 3">NEAU-GS84</strain>
    </source>
</reference>
<evidence type="ECO:0000313" key="3">
    <source>
        <dbReference type="Proteomes" id="UP000479526"/>
    </source>
</evidence>
<dbReference type="Gene3D" id="3.40.50.300">
    <property type="entry name" value="P-loop containing nucleotide triphosphate hydrolases"/>
    <property type="match status" value="1"/>
</dbReference>
<name>A0A7C9NNU5_9ACTN</name>
<dbReference type="RefSeq" id="WP_161484398.1">
    <property type="nucleotide sequence ID" value="NZ_WXEW01000018.1"/>
</dbReference>